<accession>A0ABQ6DVH0</accession>
<dbReference type="EMBL" id="BSPQ01000001">
    <property type="protein sequence ID" value="GLS89118.1"/>
    <property type="molecule type" value="Genomic_DNA"/>
</dbReference>
<feature type="chain" id="PRO_5046697100" evidence="1">
    <location>
        <begin position="21"/>
        <end position="145"/>
    </location>
</feature>
<dbReference type="SUPFAM" id="SSF52833">
    <property type="entry name" value="Thioredoxin-like"/>
    <property type="match status" value="1"/>
</dbReference>
<comment type="caution">
    <text evidence="2">The sequence shown here is derived from an EMBL/GenBank/DDBJ whole genome shotgun (WGS) entry which is preliminary data.</text>
</comment>
<evidence type="ECO:0000313" key="3">
    <source>
        <dbReference type="Proteomes" id="UP001157353"/>
    </source>
</evidence>
<protein>
    <submittedName>
        <fullName evidence="2">Metal-binding protein</fullName>
    </submittedName>
</protein>
<dbReference type="InterPro" id="IPR007332">
    <property type="entry name" value="DUF411"/>
</dbReference>
<keyword evidence="3" id="KW-1185">Reference proteome</keyword>
<dbReference type="Pfam" id="PF04214">
    <property type="entry name" value="DUF411"/>
    <property type="match status" value="1"/>
</dbReference>
<proteinExistence type="predicted"/>
<dbReference type="Proteomes" id="UP001157353">
    <property type="component" value="Unassembled WGS sequence"/>
</dbReference>
<organism evidence="2 3">
    <name type="scientific">Psychromonas marina</name>
    <dbReference type="NCBI Taxonomy" id="88364"/>
    <lineage>
        <taxon>Bacteria</taxon>
        <taxon>Pseudomonadati</taxon>
        <taxon>Pseudomonadota</taxon>
        <taxon>Gammaproteobacteria</taxon>
        <taxon>Alteromonadales</taxon>
        <taxon>Psychromonadaceae</taxon>
        <taxon>Psychromonas</taxon>
    </lineage>
</organism>
<sequence>MNKLKTLLLTLSFFSTAALATDLTVYKSPYCGCCTAWAEQVEEAGFNVTIVEQADNNLLRQQHAISPEITSCHTAVVEGYAIEGHVPVADIKRLLREKPMIAGLAVPGMPASSPGMDVPGNSDPYQVIAFEKDGTKRVYNQYNVK</sequence>
<evidence type="ECO:0000313" key="2">
    <source>
        <dbReference type="EMBL" id="GLS89118.1"/>
    </source>
</evidence>
<dbReference type="RefSeq" id="WP_284202234.1">
    <property type="nucleotide sequence ID" value="NZ_BSPQ01000001.1"/>
</dbReference>
<keyword evidence="1" id="KW-0732">Signal</keyword>
<gene>
    <name evidence="2" type="ORF">GCM10007916_01850</name>
</gene>
<feature type="signal peptide" evidence="1">
    <location>
        <begin position="1"/>
        <end position="20"/>
    </location>
</feature>
<name>A0ABQ6DVH0_9GAMM</name>
<evidence type="ECO:0000256" key="1">
    <source>
        <dbReference type="SAM" id="SignalP"/>
    </source>
</evidence>
<reference evidence="3" key="1">
    <citation type="journal article" date="2019" name="Int. J. Syst. Evol. Microbiol.">
        <title>The Global Catalogue of Microorganisms (GCM) 10K type strain sequencing project: providing services to taxonomists for standard genome sequencing and annotation.</title>
        <authorList>
            <consortium name="The Broad Institute Genomics Platform"/>
            <consortium name="The Broad Institute Genome Sequencing Center for Infectious Disease"/>
            <person name="Wu L."/>
            <person name="Ma J."/>
        </authorList>
    </citation>
    <scope>NUCLEOTIDE SEQUENCE [LARGE SCALE GENOMIC DNA]</scope>
    <source>
        <strain evidence="3">NBRC 103166</strain>
    </source>
</reference>
<dbReference type="InterPro" id="IPR036249">
    <property type="entry name" value="Thioredoxin-like_sf"/>
</dbReference>